<feature type="transmembrane region" description="Helical" evidence="1">
    <location>
        <begin position="36"/>
        <end position="55"/>
    </location>
</feature>
<evidence type="ECO:0000256" key="1">
    <source>
        <dbReference type="SAM" id="Phobius"/>
    </source>
</evidence>
<keyword evidence="1" id="KW-1133">Transmembrane helix</keyword>
<keyword evidence="1" id="KW-0812">Transmembrane</keyword>
<feature type="transmembrane region" description="Helical" evidence="1">
    <location>
        <begin position="12"/>
        <end position="30"/>
    </location>
</feature>
<sequence length="122" mass="12693">MQEKTKSLLEGVFESTAACLLAMVQGNLLAVTVGHLVIAAQTGVVAGVLALLLSLVVRVKAYWVAPLLLSLCTALVDYFVHPGSFGSIATEAIVTGLIAGLLCLLVGLLLRLRRPKLSNPGA</sequence>
<gene>
    <name evidence="2" type="ORF">EYC98_08805</name>
</gene>
<evidence type="ECO:0000313" key="2">
    <source>
        <dbReference type="EMBL" id="MCX2980961.1"/>
    </source>
</evidence>
<keyword evidence="3" id="KW-1185">Reference proteome</keyword>
<dbReference type="RefSeq" id="WP_279244977.1">
    <property type="nucleotide sequence ID" value="NZ_SHNN01000002.1"/>
</dbReference>
<reference evidence="2" key="1">
    <citation type="submission" date="2019-02" db="EMBL/GenBank/DDBJ databases">
        <authorList>
            <person name="Li S.-H."/>
        </authorList>
    </citation>
    <scope>NUCLEOTIDE SEQUENCE</scope>
    <source>
        <strain evidence="2">IMCC14734</strain>
    </source>
</reference>
<proteinExistence type="predicted"/>
<dbReference type="EMBL" id="SHNN01000002">
    <property type="protein sequence ID" value="MCX2980961.1"/>
    <property type="molecule type" value="Genomic_DNA"/>
</dbReference>
<feature type="transmembrane region" description="Helical" evidence="1">
    <location>
        <begin position="62"/>
        <end position="80"/>
    </location>
</feature>
<organism evidence="2 3">
    <name type="scientific">Candidatus Litorirhabdus singularis</name>
    <dbReference type="NCBI Taxonomy" id="2518993"/>
    <lineage>
        <taxon>Bacteria</taxon>
        <taxon>Pseudomonadati</taxon>
        <taxon>Pseudomonadota</taxon>
        <taxon>Gammaproteobacteria</taxon>
        <taxon>Cellvibrionales</taxon>
        <taxon>Halieaceae</taxon>
        <taxon>Candidatus Litorirhabdus</taxon>
    </lineage>
</organism>
<evidence type="ECO:0000313" key="3">
    <source>
        <dbReference type="Proteomes" id="UP001143362"/>
    </source>
</evidence>
<accession>A0ABT3TF92</accession>
<name>A0ABT3TF92_9GAMM</name>
<feature type="transmembrane region" description="Helical" evidence="1">
    <location>
        <begin position="92"/>
        <end position="110"/>
    </location>
</feature>
<keyword evidence="1" id="KW-0472">Membrane</keyword>
<dbReference type="Proteomes" id="UP001143362">
    <property type="component" value="Unassembled WGS sequence"/>
</dbReference>
<comment type="caution">
    <text evidence="2">The sequence shown here is derived from an EMBL/GenBank/DDBJ whole genome shotgun (WGS) entry which is preliminary data.</text>
</comment>
<protein>
    <submittedName>
        <fullName evidence="2">Uncharacterized protein</fullName>
    </submittedName>
</protein>